<dbReference type="PANTHER" id="PTHR47338">
    <property type="entry name" value="ZN(II)2CYS6 TRANSCRIPTION FACTOR (EUROFUNG)-RELATED"/>
    <property type="match status" value="1"/>
</dbReference>
<comment type="subcellular location">
    <subcellularLocation>
        <location evidence="1">Nucleus</location>
    </subcellularLocation>
</comment>
<dbReference type="PANTHER" id="PTHR47338:SF3">
    <property type="entry name" value="C6 FINGER DOMAIN TRANSCRIPTION FACTOR DBAA-RELATED"/>
    <property type="match status" value="1"/>
</dbReference>
<dbReference type="InterPro" id="IPR001138">
    <property type="entry name" value="Zn2Cys6_DnaBD"/>
</dbReference>
<dbReference type="STRING" id="602072.A0A1R3RCC4"/>
<evidence type="ECO:0000256" key="3">
    <source>
        <dbReference type="ARBA" id="ARBA00023015"/>
    </source>
</evidence>
<dbReference type="CDD" id="cd00067">
    <property type="entry name" value="GAL4"/>
    <property type="match status" value="1"/>
</dbReference>
<dbReference type="GO" id="GO:0009893">
    <property type="term" value="P:positive regulation of metabolic process"/>
    <property type="evidence" value="ECO:0007669"/>
    <property type="project" value="UniProtKB-ARBA"/>
</dbReference>
<dbReference type="Pfam" id="PF00172">
    <property type="entry name" value="Zn_clus"/>
    <property type="match status" value="1"/>
</dbReference>
<evidence type="ECO:0000313" key="9">
    <source>
        <dbReference type="Proteomes" id="UP000188318"/>
    </source>
</evidence>
<dbReference type="PROSITE" id="PS00463">
    <property type="entry name" value="ZN2_CY6_FUNGAL_1"/>
    <property type="match status" value="1"/>
</dbReference>
<dbReference type="GO" id="GO:0006351">
    <property type="term" value="P:DNA-templated transcription"/>
    <property type="evidence" value="ECO:0007669"/>
    <property type="project" value="InterPro"/>
</dbReference>
<evidence type="ECO:0000256" key="5">
    <source>
        <dbReference type="ARBA" id="ARBA00023163"/>
    </source>
</evidence>
<dbReference type="EMBL" id="KV907508">
    <property type="protein sequence ID" value="OOF92132.1"/>
    <property type="molecule type" value="Genomic_DNA"/>
</dbReference>
<keyword evidence="2" id="KW-0479">Metal-binding</keyword>
<dbReference type="OrthoDB" id="3037908at2759"/>
<evidence type="ECO:0000313" key="8">
    <source>
        <dbReference type="EMBL" id="OOF92132.1"/>
    </source>
</evidence>
<dbReference type="GO" id="GO:0005634">
    <property type="term" value="C:nucleus"/>
    <property type="evidence" value="ECO:0007669"/>
    <property type="project" value="UniProtKB-SubCell"/>
</dbReference>
<feature type="domain" description="Zn(2)-C6 fungal-type" evidence="7">
    <location>
        <begin position="25"/>
        <end position="55"/>
    </location>
</feature>
<dbReference type="SMART" id="SM00906">
    <property type="entry name" value="Fungal_trans"/>
    <property type="match status" value="1"/>
</dbReference>
<protein>
    <recommendedName>
        <fullName evidence="7">Zn(2)-C6 fungal-type domain-containing protein</fullName>
    </recommendedName>
</protein>
<dbReference type="AlphaFoldDB" id="A0A1R3RCC4"/>
<dbReference type="VEuPathDB" id="FungiDB:ASPCADRAFT_175791"/>
<evidence type="ECO:0000256" key="6">
    <source>
        <dbReference type="ARBA" id="ARBA00023242"/>
    </source>
</evidence>
<dbReference type="InterPro" id="IPR007219">
    <property type="entry name" value="XnlR_reg_dom"/>
</dbReference>
<dbReference type="InterPro" id="IPR050815">
    <property type="entry name" value="TF_fung"/>
</dbReference>
<proteinExistence type="predicted"/>
<evidence type="ECO:0000256" key="2">
    <source>
        <dbReference type="ARBA" id="ARBA00022723"/>
    </source>
</evidence>
<dbReference type="SMART" id="SM00066">
    <property type="entry name" value="GAL4"/>
    <property type="match status" value="1"/>
</dbReference>
<evidence type="ECO:0000256" key="4">
    <source>
        <dbReference type="ARBA" id="ARBA00023125"/>
    </source>
</evidence>
<keyword evidence="5" id="KW-0804">Transcription</keyword>
<gene>
    <name evidence="8" type="ORF">ASPCADRAFT_175791</name>
</gene>
<evidence type="ECO:0000256" key="1">
    <source>
        <dbReference type="ARBA" id="ARBA00004123"/>
    </source>
</evidence>
<accession>A0A1R3RCC4</accession>
<reference evidence="9" key="1">
    <citation type="journal article" date="2017" name="Genome Biol.">
        <title>Comparative genomics reveals high biological diversity and specific adaptations in the industrially and medically important fungal genus Aspergillus.</title>
        <authorList>
            <person name="de Vries R.P."/>
            <person name="Riley R."/>
            <person name="Wiebenga A."/>
            <person name="Aguilar-Osorio G."/>
            <person name="Amillis S."/>
            <person name="Uchima C.A."/>
            <person name="Anderluh G."/>
            <person name="Asadollahi M."/>
            <person name="Askin M."/>
            <person name="Barry K."/>
            <person name="Battaglia E."/>
            <person name="Bayram O."/>
            <person name="Benocci T."/>
            <person name="Braus-Stromeyer S.A."/>
            <person name="Caldana C."/>
            <person name="Canovas D."/>
            <person name="Cerqueira G.C."/>
            <person name="Chen F."/>
            <person name="Chen W."/>
            <person name="Choi C."/>
            <person name="Clum A."/>
            <person name="Dos Santos R.A."/>
            <person name="Damasio A.R."/>
            <person name="Diallinas G."/>
            <person name="Emri T."/>
            <person name="Fekete E."/>
            <person name="Flipphi M."/>
            <person name="Freyberg S."/>
            <person name="Gallo A."/>
            <person name="Gournas C."/>
            <person name="Habgood R."/>
            <person name="Hainaut M."/>
            <person name="Harispe M.L."/>
            <person name="Henrissat B."/>
            <person name="Hilden K.S."/>
            <person name="Hope R."/>
            <person name="Hossain A."/>
            <person name="Karabika E."/>
            <person name="Karaffa L."/>
            <person name="Karanyi Z."/>
            <person name="Krasevec N."/>
            <person name="Kuo A."/>
            <person name="Kusch H."/>
            <person name="LaButti K."/>
            <person name="Lagendijk E.L."/>
            <person name="Lapidus A."/>
            <person name="Levasseur A."/>
            <person name="Lindquist E."/>
            <person name="Lipzen A."/>
            <person name="Logrieco A.F."/>
            <person name="MacCabe A."/>
            <person name="Maekelae M.R."/>
            <person name="Malavazi I."/>
            <person name="Melin P."/>
            <person name="Meyer V."/>
            <person name="Mielnichuk N."/>
            <person name="Miskei M."/>
            <person name="Molnar A.P."/>
            <person name="Mule G."/>
            <person name="Ngan C.Y."/>
            <person name="Orejas M."/>
            <person name="Orosz E."/>
            <person name="Ouedraogo J.P."/>
            <person name="Overkamp K.M."/>
            <person name="Park H.-S."/>
            <person name="Perrone G."/>
            <person name="Piumi F."/>
            <person name="Punt P.J."/>
            <person name="Ram A.F."/>
            <person name="Ramon A."/>
            <person name="Rauscher S."/>
            <person name="Record E."/>
            <person name="Riano-Pachon D.M."/>
            <person name="Robert V."/>
            <person name="Roehrig J."/>
            <person name="Ruller R."/>
            <person name="Salamov A."/>
            <person name="Salih N.S."/>
            <person name="Samson R.A."/>
            <person name="Sandor E."/>
            <person name="Sanguinetti M."/>
            <person name="Schuetze T."/>
            <person name="Sepcic K."/>
            <person name="Shelest E."/>
            <person name="Sherlock G."/>
            <person name="Sophianopoulou V."/>
            <person name="Squina F.M."/>
            <person name="Sun H."/>
            <person name="Susca A."/>
            <person name="Todd R.B."/>
            <person name="Tsang A."/>
            <person name="Unkles S.E."/>
            <person name="van de Wiele N."/>
            <person name="van Rossen-Uffink D."/>
            <person name="Oliveira J.V."/>
            <person name="Vesth T.C."/>
            <person name="Visser J."/>
            <person name="Yu J.-H."/>
            <person name="Zhou M."/>
            <person name="Andersen M.R."/>
            <person name="Archer D.B."/>
            <person name="Baker S.E."/>
            <person name="Benoit I."/>
            <person name="Brakhage A.A."/>
            <person name="Braus G.H."/>
            <person name="Fischer R."/>
            <person name="Frisvad J.C."/>
            <person name="Goldman G.H."/>
            <person name="Houbraken J."/>
            <person name="Oakley B."/>
            <person name="Pocsi I."/>
            <person name="Scazzocchio C."/>
            <person name="Seiboth B."/>
            <person name="vanKuyk P.A."/>
            <person name="Wortman J."/>
            <person name="Dyer P.S."/>
            <person name="Grigoriev I.V."/>
        </authorList>
    </citation>
    <scope>NUCLEOTIDE SEQUENCE [LARGE SCALE GENOMIC DNA]</scope>
    <source>
        <strain evidence="9">ITEM 5010</strain>
    </source>
</reference>
<sequence>MAPGIEAEAMLSPISTRGRQHIKAACDECRRRKLRCDGQQPLCGGCQDSGSICEITQRGTRGPKKGYINALKNRVIHLEAMLASRIDAQQQQHSTELSSDIDVMPTAPLVEVSDTIVAECTQPWLPATTASEMLLPSGCLPDLGSLSDWSLTSTLPSTPDTLVHITDLMRDELDQLYFDRVHPSIPIIHQRRYVSWSKTSPKSPSRTCLQCVMWTLASLFSTQFRDMTEPLYHKAKRMLESPGNSDGDTELVQAWVLIATCESMRTCHRQAWMSAGQAFRLVQGLRFHEIDRIKNSTGLVSSPESTDFVDIEEKRRVFWMAYLLDHLFSMRNDWPVTLHEHVICTRLPAPDVEFQSGQQVLGGFLSEAMTEPTPKVRSPFNECLILATICGRSLLRNQQRNVSKAYGDTPLDWTEQRWWLDGILTTRIQVLSQYYPSPNDVSDPLLLFANILAQTTLIYYCKGVLSSLTTPVDFSDTTPEVMECEHRALAAATAIVRLAKNLPELHFSKIHPLMPIPLFFSAEFLYDNLSGHDFFRLRLQELLDIFGRLKNVNNHEQSYVNLLPQSCVSKTTKLLNHTSKSRDIS</sequence>
<organism evidence="8 9">
    <name type="scientific">Aspergillus carbonarius (strain ITEM 5010)</name>
    <dbReference type="NCBI Taxonomy" id="602072"/>
    <lineage>
        <taxon>Eukaryota</taxon>
        <taxon>Fungi</taxon>
        <taxon>Dikarya</taxon>
        <taxon>Ascomycota</taxon>
        <taxon>Pezizomycotina</taxon>
        <taxon>Eurotiomycetes</taxon>
        <taxon>Eurotiomycetidae</taxon>
        <taxon>Eurotiales</taxon>
        <taxon>Aspergillaceae</taxon>
        <taxon>Aspergillus</taxon>
        <taxon>Aspergillus subgen. Circumdati</taxon>
    </lineage>
</organism>
<evidence type="ECO:0000259" key="7">
    <source>
        <dbReference type="PROSITE" id="PS50048"/>
    </source>
</evidence>
<name>A0A1R3RCC4_ASPC5</name>
<dbReference type="GO" id="GO:0000981">
    <property type="term" value="F:DNA-binding transcription factor activity, RNA polymerase II-specific"/>
    <property type="evidence" value="ECO:0007669"/>
    <property type="project" value="InterPro"/>
</dbReference>
<dbReference type="GO" id="GO:0003677">
    <property type="term" value="F:DNA binding"/>
    <property type="evidence" value="ECO:0007669"/>
    <property type="project" value="UniProtKB-KW"/>
</dbReference>
<dbReference type="CDD" id="cd12148">
    <property type="entry name" value="fungal_TF_MHR"/>
    <property type="match status" value="1"/>
</dbReference>
<keyword evidence="4" id="KW-0238">DNA-binding</keyword>
<dbReference type="PROSITE" id="PS50048">
    <property type="entry name" value="ZN2_CY6_FUNGAL_2"/>
    <property type="match status" value="1"/>
</dbReference>
<dbReference type="Pfam" id="PF04082">
    <property type="entry name" value="Fungal_trans"/>
    <property type="match status" value="1"/>
</dbReference>
<dbReference type="GO" id="GO:0008270">
    <property type="term" value="F:zinc ion binding"/>
    <property type="evidence" value="ECO:0007669"/>
    <property type="project" value="InterPro"/>
</dbReference>
<dbReference type="Proteomes" id="UP000188318">
    <property type="component" value="Unassembled WGS sequence"/>
</dbReference>
<dbReference type="InterPro" id="IPR036864">
    <property type="entry name" value="Zn2-C6_fun-type_DNA-bd_sf"/>
</dbReference>
<keyword evidence="9" id="KW-1185">Reference proteome</keyword>
<keyword evidence="3" id="KW-0805">Transcription regulation</keyword>
<dbReference type="OMA" id="RSPFNEC"/>
<dbReference type="SUPFAM" id="SSF57701">
    <property type="entry name" value="Zn2/Cys6 DNA-binding domain"/>
    <property type="match status" value="1"/>
</dbReference>
<dbReference type="Gene3D" id="4.10.240.10">
    <property type="entry name" value="Zn(2)-C6 fungal-type DNA-binding domain"/>
    <property type="match status" value="1"/>
</dbReference>
<keyword evidence="6" id="KW-0539">Nucleus</keyword>